<accession>A0A9D1XT05</accession>
<evidence type="ECO:0000313" key="3">
    <source>
        <dbReference type="EMBL" id="HIX86810.1"/>
    </source>
</evidence>
<comment type="caution">
    <text evidence="3">The sequence shown here is derived from an EMBL/GenBank/DDBJ whole genome shotgun (WGS) entry which is preliminary data.</text>
</comment>
<feature type="domain" description="Minor fimbrium subunit Mfa1 C-terminal" evidence="2">
    <location>
        <begin position="495"/>
        <end position="571"/>
    </location>
</feature>
<protein>
    <submittedName>
        <fullName evidence="3">Mfa1 family fimbria major subunit</fullName>
    </submittedName>
</protein>
<name>A0A9D1XT05_9BACT</name>
<gene>
    <name evidence="3" type="ORF">H9848_09435</name>
</gene>
<sequence>MRRLYTYYIYMLLVALGLPGCELIHDDDMDCQLYTPEGVPYAYVSIALSTAMTPSTRANPTGGEGGDGREPGQSEENEVNDITLFFYEATDDADDNGVNSAADTEVIRQYFGRDSINYTTGQTYATTRTVPVEQLLVSHNYHVLAVVNGGEDFGENITTLGALQQETVTKLYNVNGTTYTNFLMASADDETFPLCVTSSNSETNPATTQIDVERVTARVDYRAEDLYEVGTEGSEPIGTAKITGAMLVNTLKDDAESWLLKRVADRWGSTKVEYLGLETTDATTNAASNYVIDAKAEKVEADFTPATYFPNIGYDDLAWETLFVEGSLVDDLEENYLCVGYPKENVNQTGQRDRTTGIVFRAVYTPDEMTEGDTFFEWDGVVYPTLEMMMEAKFESSWTIINDGWHDVKTWEDLRANIILKLADDPVGYRAYLRQVSNGKMDAISAEDMRTLRWAYYLEQTCSYKLENDKAQVDVNDAAAGTTRRILHEMSGLSTYKKGICYYTYWIKHANDQKPENDLVSGRDNTGGVMEYAIVRNNVYKLDIKSVSTPGNDIPGERTVNINVLVEDWQLAPRESVDLEPVKEGGA</sequence>
<dbReference type="Pfam" id="PF15495">
    <property type="entry name" value="Fimbrillin_C"/>
    <property type="match status" value="1"/>
</dbReference>
<reference evidence="3" key="1">
    <citation type="journal article" date="2021" name="PeerJ">
        <title>Extensive microbial diversity within the chicken gut microbiome revealed by metagenomics and culture.</title>
        <authorList>
            <person name="Gilroy R."/>
            <person name="Ravi A."/>
            <person name="Getino M."/>
            <person name="Pursley I."/>
            <person name="Horton D.L."/>
            <person name="Alikhan N.F."/>
            <person name="Baker D."/>
            <person name="Gharbi K."/>
            <person name="Hall N."/>
            <person name="Watson M."/>
            <person name="Adriaenssens E.M."/>
            <person name="Foster-Nyarko E."/>
            <person name="Jarju S."/>
            <person name="Secka A."/>
            <person name="Antonio M."/>
            <person name="Oren A."/>
            <person name="Chaudhuri R.R."/>
            <person name="La Ragione R."/>
            <person name="Hildebrand F."/>
            <person name="Pallen M.J."/>
        </authorList>
    </citation>
    <scope>NUCLEOTIDE SEQUENCE</scope>
    <source>
        <strain evidence="3">ChiHecec2B26-12326</strain>
    </source>
</reference>
<dbReference type="NCBIfam" id="NF038041">
    <property type="entry name" value="fim_Mfa1_fam"/>
    <property type="match status" value="1"/>
</dbReference>
<feature type="region of interest" description="Disordered" evidence="1">
    <location>
        <begin position="54"/>
        <end position="75"/>
    </location>
</feature>
<dbReference type="InterPro" id="IPR029140">
    <property type="entry name" value="Mfa1_C"/>
</dbReference>
<dbReference type="Gene3D" id="2.60.40.2580">
    <property type="match status" value="1"/>
</dbReference>
<reference evidence="3" key="2">
    <citation type="submission" date="2021-04" db="EMBL/GenBank/DDBJ databases">
        <authorList>
            <person name="Gilroy R."/>
        </authorList>
    </citation>
    <scope>NUCLEOTIDE SEQUENCE</scope>
    <source>
        <strain evidence="3">ChiHecec2B26-12326</strain>
    </source>
</reference>
<evidence type="ECO:0000313" key="4">
    <source>
        <dbReference type="Proteomes" id="UP000823847"/>
    </source>
</evidence>
<dbReference type="EMBL" id="DXEN01000072">
    <property type="protein sequence ID" value="HIX86810.1"/>
    <property type="molecule type" value="Genomic_DNA"/>
</dbReference>
<organism evidence="3 4">
    <name type="scientific">Candidatus Parabacteroides intestinigallinarum</name>
    <dbReference type="NCBI Taxonomy" id="2838722"/>
    <lineage>
        <taxon>Bacteria</taxon>
        <taxon>Pseudomonadati</taxon>
        <taxon>Bacteroidota</taxon>
        <taxon>Bacteroidia</taxon>
        <taxon>Bacteroidales</taxon>
        <taxon>Tannerellaceae</taxon>
        <taxon>Parabacteroides</taxon>
    </lineage>
</organism>
<dbReference type="Proteomes" id="UP000823847">
    <property type="component" value="Unassembled WGS sequence"/>
</dbReference>
<dbReference type="Gene3D" id="2.60.40.3690">
    <property type="match status" value="1"/>
</dbReference>
<dbReference type="GO" id="GO:0009418">
    <property type="term" value="C:pilus shaft"/>
    <property type="evidence" value="ECO:0007669"/>
    <property type="project" value="InterPro"/>
</dbReference>
<proteinExistence type="predicted"/>
<evidence type="ECO:0000256" key="1">
    <source>
        <dbReference type="SAM" id="MobiDB-lite"/>
    </source>
</evidence>
<evidence type="ECO:0000259" key="2">
    <source>
        <dbReference type="Pfam" id="PF15495"/>
    </source>
</evidence>
<dbReference type="InterPro" id="IPR047786">
    <property type="entry name" value="Mfa1_fim"/>
</dbReference>
<dbReference type="AlphaFoldDB" id="A0A9D1XT05"/>